<evidence type="ECO:0000256" key="1">
    <source>
        <dbReference type="SAM" id="Phobius"/>
    </source>
</evidence>
<keyword evidence="3" id="KW-1185">Reference proteome</keyword>
<evidence type="ECO:0000313" key="2">
    <source>
        <dbReference type="EMBL" id="SCW04082.1"/>
    </source>
</evidence>
<name>A0A1G4MJN7_LACFM</name>
<sequence>MKPESKPSYEHLNEYLKTEIEAIDILLNSASLEVILRKIFSLIVSLCPVNLFESVLSKECRTRFKLQRKLEREIISHPELDLEVEPKYLIKSLARIDLYDKKVLETKLQLVLLIKSFLAFLNLFDSEYRKAFFDFRWILQFLHCARRIPHTTNLKDILSLDYERSLSILCAKSLIKEFNHNGSIKTIEGGDLKIDRLDILEGILTNILDCTEPSILTCRDELDYFMMDDFFTVIGDLEEIISILKGPICEFEITSGLKEIAIRPQRSHIDSMIRKYILASTFKLKGDESVVLCMNKILVGFLLYGGVHLIIIFFFFNIRRYYLADCSEYSDLISVDHVLTRNCVKLVEEILNDGTHEGKWNLAQNIQFPQVLLSITDDDLIMVDEAYEESVHDHNHDLSLFLSAVKLKAKRKLYGSPKVQGEYSRIQWNLGLSWVKFWENCYVDNKGPLPSELRIFVDQFWKAASLKDVNQSKSDKNVVD</sequence>
<keyword evidence="1" id="KW-0472">Membrane</keyword>
<organism evidence="2 3">
    <name type="scientific">Lachancea fermentati</name>
    <name type="common">Zygosaccharomyces fermentati</name>
    <dbReference type="NCBI Taxonomy" id="4955"/>
    <lineage>
        <taxon>Eukaryota</taxon>
        <taxon>Fungi</taxon>
        <taxon>Dikarya</taxon>
        <taxon>Ascomycota</taxon>
        <taxon>Saccharomycotina</taxon>
        <taxon>Saccharomycetes</taxon>
        <taxon>Saccharomycetales</taxon>
        <taxon>Saccharomycetaceae</taxon>
        <taxon>Lachancea</taxon>
    </lineage>
</organism>
<dbReference type="Proteomes" id="UP000190831">
    <property type="component" value="Chromosome H"/>
</dbReference>
<keyword evidence="1" id="KW-0812">Transmembrane</keyword>
<dbReference type="EMBL" id="LT598491">
    <property type="protein sequence ID" value="SCW04082.1"/>
    <property type="molecule type" value="Genomic_DNA"/>
</dbReference>
<proteinExistence type="predicted"/>
<dbReference type="OMA" id="FRWCLQF"/>
<dbReference type="AlphaFoldDB" id="A0A1G4MJN7"/>
<protein>
    <submittedName>
        <fullName evidence="2">LAFE_0H05512g1_1</fullName>
    </submittedName>
</protein>
<keyword evidence="1" id="KW-1133">Transmembrane helix</keyword>
<gene>
    <name evidence="2" type="ORF">LAFE_0H05512G</name>
</gene>
<reference evidence="2 3" key="1">
    <citation type="submission" date="2016-03" db="EMBL/GenBank/DDBJ databases">
        <authorList>
            <person name="Devillers H."/>
        </authorList>
    </citation>
    <scope>NUCLEOTIDE SEQUENCE [LARGE SCALE GENOMIC DNA]</scope>
    <source>
        <strain evidence="2">CBS 6772</strain>
    </source>
</reference>
<accession>A0A1G4MJN7</accession>
<feature type="transmembrane region" description="Helical" evidence="1">
    <location>
        <begin position="297"/>
        <end position="316"/>
    </location>
</feature>
<dbReference type="OrthoDB" id="4065753at2759"/>
<dbReference type="STRING" id="4955.A0A1G4MJN7"/>
<evidence type="ECO:0000313" key="3">
    <source>
        <dbReference type="Proteomes" id="UP000190831"/>
    </source>
</evidence>